<reference evidence="3" key="1">
    <citation type="journal article" date="2015" name="Genome Announc.">
        <title>Draft genome sequence of Talaromyces cellulolyticus strain Y-94, a source of lignocellulosic biomass-degrading enzymes.</title>
        <authorList>
            <person name="Fujii T."/>
            <person name="Koike H."/>
            <person name="Sawayama S."/>
            <person name="Yano S."/>
            <person name="Inoue H."/>
        </authorList>
    </citation>
    <scope>NUCLEOTIDE SEQUENCE [LARGE SCALE GENOMIC DNA]</scope>
    <source>
        <strain evidence="3">Y-94</strain>
    </source>
</reference>
<protein>
    <submittedName>
        <fullName evidence="2">Uncharacterized protein</fullName>
    </submittedName>
</protein>
<evidence type="ECO:0000313" key="3">
    <source>
        <dbReference type="Proteomes" id="UP000053095"/>
    </source>
</evidence>
<feature type="compositionally biased region" description="Low complexity" evidence="1">
    <location>
        <begin position="255"/>
        <end position="282"/>
    </location>
</feature>
<dbReference type="Proteomes" id="UP000053095">
    <property type="component" value="Unassembled WGS sequence"/>
</dbReference>
<sequence length="292" mass="33847">MAAVKTPMSISALLNPQQQNANISTRQHLDLPLRQMQLDDTNGIHYTQADYRHHPSKTIHYDSSEGHRSPTITDDSNNKLNQQQGSAGYRYERFDSVSSTSSTTISERRRAPRPKYTDEEMYFIWYHRVDLDEEWRDCTEAFNKQFPGQGRSERNTQGIQCKFYRFIHAKKCPTVREQRRLKDGEFMARGRPTRERLLPKFGVVEWCHVWYPWMRAEHAIAGLHPGPQLHPIEPLHHNQSNLKVSDDKQMIRTYSQSSISSSAASILSSEASTPEPYTPSSYSDDEEEMIVD</sequence>
<feature type="compositionally biased region" description="Acidic residues" evidence="1">
    <location>
        <begin position="283"/>
        <end position="292"/>
    </location>
</feature>
<feature type="region of interest" description="Disordered" evidence="1">
    <location>
        <begin position="50"/>
        <end position="88"/>
    </location>
</feature>
<name>A0A6V8H370_TALPI</name>
<feature type="compositionally biased region" description="Polar residues" evidence="1">
    <location>
        <begin position="70"/>
        <end position="86"/>
    </location>
</feature>
<proteinExistence type="predicted"/>
<organism evidence="2 3">
    <name type="scientific">Talaromyces pinophilus</name>
    <name type="common">Penicillium pinophilum</name>
    <dbReference type="NCBI Taxonomy" id="128442"/>
    <lineage>
        <taxon>Eukaryota</taxon>
        <taxon>Fungi</taxon>
        <taxon>Dikarya</taxon>
        <taxon>Ascomycota</taxon>
        <taxon>Pezizomycotina</taxon>
        <taxon>Eurotiomycetes</taxon>
        <taxon>Eurotiomycetidae</taxon>
        <taxon>Eurotiales</taxon>
        <taxon>Trichocomaceae</taxon>
        <taxon>Talaromyces</taxon>
        <taxon>Talaromyces sect. Talaromyces</taxon>
    </lineage>
</organism>
<feature type="region of interest" description="Disordered" evidence="1">
    <location>
        <begin position="255"/>
        <end position="292"/>
    </location>
</feature>
<feature type="compositionally biased region" description="Basic and acidic residues" evidence="1">
    <location>
        <begin position="59"/>
        <end position="68"/>
    </location>
</feature>
<comment type="caution">
    <text evidence="2">The sequence shown here is derived from an EMBL/GenBank/DDBJ whole genome shotgun (WGS) entry which is preliminary data.</text>
</comment>
<gene>
    <name evidence="2" type="ORF">TCE0_017f04255</name>
</gene>
<evidence type="ECO:0000313" key="2">
    <source>
        <dbReference type="EMBL" id="GAM35715.1"/>
    </source>
</evidence>
<dbReference type="EMBL" id="DF933813">
    <property type="protein sequence ID" value="GAM35715.1"/>
    <property type="molecule type" value="Genomic_DNA"/>
</dbReference>
<dbReference type="AlphaFoldDB" id="A0A6V8H370"/>
<evidence type="ECO:0000256" key="1">
    <source>
        <dbReference type="SAM" id="MobiDB-lite"/>
    </source>
</evidence>
<accession>A0A6V8H370</accession>
<keyword evidence="3" id="KW-1185">Reference proteome</keyword>